<dbReference type="eggNOG" id="KOG2873">
    <property type="taxonomic scope" value="Eukaryota"/>
</dbReference>
<dbReference type="HOGENOM" id="CLU_964297_0_0_1"/>
<dbReference type="GO" id="GO:0034551">
    <property type="term" value="P:mitochondrial respiratory chain complex III assembly"/>
    <property type="evidence" value="ECO:0007669"/>
    <property type="project" value="TreeGrafter"/>
</dbReference>
<dbReference type="PROSITE" id="PS51257">
    <property type="entry name" value="PROKAR_LIPOPROTEIN"/>
    <property type="match status" value="1"/>
</dbReference>
<dbReference type="Proteomes" id="UP000007014">
    <property type="component" value="Chromosome 19"/>
</dbReference>
<dbReference type="STRING" id="280699.M1VM44"/>
<accession>M1VM44</accession>
<reference evidence="3 4" key="2">
    <citation type="journal article" date="2007" name="BMC Biol.">
        <title>A 100%-complete sequence reveals unusually simple genomic features in the hot-spring red alga Cyanidioschyzon merolae.</title>
        <authorList>
            <person name="Nozaki H."/>
            <person name="Takano H."/>
            <person name="Misumi O."/>
            <person name="Terasawa K."/>
            <person name="Matsuzaki M."/>
            <person name="Maruyama S."/>
            <person name="Nishida K."/>
            <person name="Yagisawa F."/>
            <person name="Yoshida Y."/>
            <person name="Fujiwara T."/>
            <person name="Takio S."/>
            <person name="Tamura K."/>
            <person name="Chung S.J."/>
            <person name="Nakamura S."/>
            <person name="Kuroiwa H."/>
            <person name="Tanaka K."/>
            <person name="Sato N."/>
            <person name="Kuroiwa T."/>
        </authorList>
    </citation>
    <scope>NUCLEOTIDE SEQUENCE [LARGE SCALE GENOMIC DNA]</scope>
    <source>
        <strain evidence="3 4">10D</strain>
    </source>
</reference>
<name>M1VM44_CYAM1</name>
<dbReference type="EMBL" id="AP006501">
    <property type="protein sequence ID" value="BAM82958.1"/>
    <property type="molecule type" value="Genomic_DNA"/>
</dbReference>
<comment type="similarity">
    <text evidence="1">Belongs to the CBP3 family.</text>
</comment>
<feature type="domain" description="Ubiquinol-cytochrome c chaperone" evidence="2">
    <location>
        <begin position="169"/>
        <end position="280"/>
    </location>
</feature>
<dbReference type="RefSeq" id="XP_005538994.1">
    <property type="nucleotide sequence ID" value="XM_005538937.1"/>
</dbReference>
<evidence type="ECO:0000256" key="1">
    <source>
        <dbReference type="ARBA" id="ARBA00006407"/>
    </source>
</evidence>
<dbReference type="OMA" id="LHIWIVF"/>
<reference evidence="3 4" key="1">
    <citation type="journal article" date="2004" name="Nature">
        <title>Genome sequence of the ultrasmall unicellular red alga Cyanidioschyzon merolae 10D.</title>
        <authorList>
            <person name="Matsuzaki M."/>
            <person name="Misumi O."/>
            <person name="Shin-i T."/>
            <person name="Maruyama S."/>
            <person name="Takahara M."/>
            <person name="Miyagishima S."/>
            <person name="Mori T."/>
            <person name="Nishida K."/>
            <person name="Yagisawa F."/>
            <person name="Nishida K."/>
            <person name="Yoshida Y."/>
            <person name="Nishimura Y."/>
            <person name="Nakao S."/>
            <person name="Kobayashi T."/>
            <person name="Momoyama Y."/>
            <person name="Higashiyama T."/>
            <person name="Minoda A."/>
            <person name="Sano M."/>
            <person name="Nomoto H."/>
            <person name="Oishi K."/>
            <person name="Hayashi H."/>
            <person name="Ohta F."/>
            <person name="Nishizaka S."/>
            <person name="Haga S."/>
            <person name="Miura S."/>
            <person name="Morishita T."/>
            <person name="Kabeya Y."/>
            <person name="Terasawa K."/>
            <person name="Suzuki Y."/>
            <person name="Ishii Y."/>
            <person name="Asakawa S."/>
            <person name="Takano H."/>
            <person name="Ohta N."/>
            <person name="Kuroiwa H."/>
            <person name="Tanaka K."/>
            <person name="Shimizu N."/>
            <person name="Sugano S."/>
            <person name="Sato N."/>
            <person name="Nozaki H."/>
            <person name="Ogasawara N."/>
            <person name="Kohara Y."/>
            <person name="Kuroiwa T."/>
        </authorList>
    </citation>
    <scope>NUCLEOTIDE SEQUENCE [LARGE SCALE GENOMIC DNA]</scope>
    <source>
        <strain evidence="3 4">10D</strain>
    </source>
</reference>
<dbReference type="InterPro" id="IPR021150">
    <property type="entry name" value="Ubiq_cyt_c_chap"/>
</dbReference>
<protein>
    <recommendedName>
        <fullName evidence="2">Ubiquinol-cytochrome c chaperone domain-containing protein</fullName>
    </recommendedName>
</protein>
<evidence type="ECO:0000313" key="4">
    <source>
        <dbReference type="Proteomes" id="UP000007014"/>
    </source>
</evidence>
<dbReference type="Pfam" id="PF03981">
    <property type="entry name" value="Ubiq_cyt_C_chap"/>
    <property type="match status" value="1"/>
</dbReference>
<dbReference type="InterPro" id="IPR007129">
    <property type="entry name" value="Ubiqinol_cyt_c_chaperone_CPB3"/>
</dbReference>
<evidence type="ECO:0000259" key="2">
    <source>
        <dbReference type="Pfam" id="PF03981"/>
    </source>
</evidence>
<dbReference type="GO" id="GO:0005739">
    <property type="term" value="C:mitochondrion"/>
    <property type="evidence" value="ECO:0007669"/>
    <property type="project" value="TreeGrafter"/>
</dbReference>
<keyword evidence="4" id="KW-1185">Reference proteome</keyword>
<dbReference type="AlphaFoldDB" id="M1VM44"/>
<evidence type="ECO:0000313" key="3">
    <source>
        <dbReference type="EMBL" id="BAM82958.1"/>
    </source>
</evidence>
<organism evidence="3 4">
    <name type="scientific">Cyanidioschyzon merolae (strain NIES-3377 / 10D)</name>
    <name type="common">Unicellular red alga</name>
    <dbReference type="NCBI Taxonomy" id="280699"/>
    <lineage>
        <taxon>Eukaryota</taxon>
        <taxon>Rhodophyta</taxon>
        <taxon>Bangiophyceae</taxon>
        <taxon>Cyanidiales</taxon>
        <taxon>Cyanidiaceae</taxon>
        <taxon>Cyanidioschyzon</taxon>
    </lineage>
</organism>
<proteinExistence type="inferred from homology"/>
<dbReference type="GeneID" id="16997367"/>
<gene>
    <name evidence="3" type="ORF">CYME_CMS388C</name>
</gene>
<dbReference type="Gramene" id="CMS388CT">
    <property type="protein sequence ID" value="CMS388CT"/>
    <property type="gene ID" value="CMS388C"/>
</dbReference>
<dbReference type="OrthoDB" id="4007at2759"/>
<dbReference type="PANTHER" id="PTHR12184:SF1">
    <property type="entry name" value="UBIQUINOL-CYTOCHROME-C REDUCTASE COMPLEX ASSEMBLY FACTOR 1"/>
    <property type="match status" value="1"/>
</dbReference>
<dbReference type="KEGG" id="cme:CYME_CMS388C"/>
<dbReference type="PANTHER" id="PTHR12184">
    <property type="entry name" value="UBIQUINOL-CYTOCHROME C REDUCTASE COMPLEX ASSEMBLY FACTOR 1 FAMILY MEMBER"/>
    <property type="match status" value="1"/>
</dbReference>
<sequence length="289" mass="33088">MSSRVGLSSWSVSAGCARTLRRIYESAPLLVQLQTSKFSGTRTAERCVRGFKSRCGAADALRVQQRWTSGSVNKSNAATTSDQGEDLTLSTKPGRTQSWWTSWFQRIGLAAQRHEPNFLLRVLGYYSEESQALRLGKTLYRDTLREVEAWQRRLYGEISGDKPVDVPLAAWVQLTSLHLWVTIYRLRAEGEFGRQVSQALYENFWPHLRQRLAKDLGLGLVEASKQMRECEHMFFGAAIRYDEAWLNKDQEAFIAALQRNIPRIGAEQARVLYDHVAQQLRIGRLHLER</sequence>